<accession>A0A822XTP8</accession>
<evidence type="ECO:0000313" key="4">
    <source>
        <dbReference type="Proteomes" id="UP000607653"/>
    </source>
</evidence>
<organism evidence="2 4">
    <name type="scientific">Nelumbo nucifera</name>
    <name type="common">Sacred lotus</name>
    <dbReference type="NCBI Taxonomy" id="4432"/>
    <lineage>
        <taxon>Eukaryota</taxon>
        <taxon>Viridiplantae</taxon>
        <taxon>Streptophyta</taxon>
        <taxon>Embryophyta</taxon>
        <taxon>Tracheophyta</taxon>
        <taxon>Spermatophyta</taxon>
        <taxon>Magnoliopsida</taxon>
        <taxon>Proteales</taxon>
        <taxon>Nelumbonaceae</taxon>
        <taxon>Nelumbo</taxon>
    </lineage>
</organism>
<sequence>MGQRDSEPTSTGLPMKKSNNSLPKNEEIKHAKKSKIKQAKEMLF</sequence>
<comment type="caution">
    <text evidence="2">The sequence shown here is derived from an EMBL/GenBank/DDBJ whole genome shotgun (WGS) entry which is preliminary data.</text>
</comment>
<name>A0A822XTP8_NELNU</name>
<dbReference type="EMBL" id="DUZY01000002">
    <property type="protein sequence ID" value="DAD28589.1"/>
    <property type="molecule type" value="Genomic_DNA"/>
</dbReference>
<protein>
    <submittedName>
        <fullName evidence="2">Uncharacterized protein</fullName>
    </submittedName>
</protein>
<evidence type="ECO:0000313" key="3">
    <source>
        <dbReference type="EMBL" id="DAD28589.1"/>
    </source>
</evidence>
<feature type="compositionally biased region" description="Polar residues" evidence="1">
    <location>
        <begin position="8"/>
        <end position="23"/>
    </location>
</feature>
<dbReference type="EMBL" id="DUZY01000001">
    <property type="protein sequence ID" value="DAD24994.1"/>
    <property type="molecule type" value="Genomic_DNA"/>
</dbReference>
<evidence type="ECO:0000256" key="1">
    <source>
        <dbReference type="SAM" id="MobiDB-lite"/>
    </source>
</evidence>
<gene>
    <name evidence="2" type="ORF">HUJ06_026458</name>
    <name evidence="3" type="ORF">HUJ06_030057</name>
</gene>
<evidence type="ECO:0000313" key="2">
    <source>
        <dbReference type="EMBL" id="DAD24994.1"/>
    </source>
</evidence>
<dbReference type="Proteomes" id="UP000607653">
    <property type="component" value="Unassembled WGS sequence"/>
</dbReference>
<feature type="region of interest" description="Disordered" evidence="1">
    <location>
        <begin position="1"/>
        <end position="44"/>
    </location>
</feature>
<keyword evidence="4" id="KW-1185">Reference proteome</keyword>
<dbReference type="AlphaFoldDB" id="A0A822XTP8"/>
<reference evidence="2 4" key="1">
    <citation type="journal article" date="2020" name="Mol. Biol. Evol.">
        <title>Distinct Expression and Methylation Patterns for Genes with Different Fates following a Single Whole-Genome Duplication in Flowering Plants.</title>
        <authorList>
            <person name="Shi T."/>
            <person name="Rahmani R.S."/>
            <person name="Gugger P.F."/>
            <person name="Wang M."/>
            <person name="Li H."/>
            <person name="Zhang Y."/>
            <person name="Li Z."/>
            <person name="Wang Q."/>
            <person name="Van de Peer Y."/>
            <person name="Marchal K."/>
            <person name="Chen J."/>
        </authorList>
    </citation>
    <scope>NUCLEOTIDE SEQUENCE [LARGE SCALE GENOMIC DNA]</scope>
    <source>
        <tissue evidence="2">Leaf</tissue>
    </source>
</reference>
<proteinExistence type="predicted"/>